<evidence type="ECO:0000313" key="3">
    <source>
        <dbReference type="Proteomes" id="UP001162131"/>
    </source>
</evidence>
<evidence type="ECO:0000256" key="1">
    <source>
        <dbReference type="SAM" id="MobiDB-lite"/>
    </source>
</evidence>
<organism evidence="2 3">
    <name type="scientific">Blepharisma stoltei</name>
    <dbReference type="NCBI Taxonomy" id="1481888"/>
    <lineage>
        <taxon>Eukaryota</taxon>
        <taxon>Sar</taxon>
        <taxon>Alveolata</taxon>
        <taxon>Ciliophora</taxon>
        <taxon>Postciliodesmatophora</taxon>
        <taxon>Heterotrichea</taxon>
        <taxon>Heterotrichida</taxon>
        <taxon>Blepharismidae</taxon>
        <taxon>Blepharisma</taxon>
    </lineage>
</organism>
<feature type="compositionally biased region" description="Basic and acidic residues" evidence="1">
    <location>
        <begin position="253"/>
        <end position="288"/>
    </location>
</feature>
<dbReference type="AlphaFoldDB" id="A0AAU9ITH9"/>
<feature type="region of interest" description="Disordered" evidence="1">
    <location>
        <begin position="251"/>
        <end position="288"/>
    </location>
</feature>
<reference evidence="2" key="1">
    <citation type="submission" date="2021-09" db="EMBL/GenBank/DDBJ databases">
        <authorList>
            <consortium name="AG Swart"/>
            <person name="Singh M."/>
            <person name="Singh A."/>
            <person name="Seah K."/>
            <person name="Emmerich C."/>
        </authorList>
    </citation>
    <scope>NUCLEOTIDE SEQUENCE</scope>
    <source>
        <strain evidence="2">ATCC30299</strain>
    </source>
</reference>
<feature type="compositionally biased region" description="Basic and acidic residues" evidence="1">
    <location>
        <begin position="100"/>
        <end position="122"/>
    </location>
</feature>
<dbReference type="Proteomes" id="UP001162131">
    <property type="component" value="Unassembled WGS sequence"/>
</dbReference>
<sequence length="288" mass="32603">MSDLAYNLLIISLESLICKNIYSHRILFFAELPDKSSKEPVLATNQPELAESQDSRSNPTNSINPPEVSSQAPLTSQNSNTIPDAPPQPSSPNLIKKANSKNDPEDSNQKEHVSKLPHRKENISTIPMKRFRSDSTDNSDDSPNKRKPHIPVYSLPSQYSSINNLRESYNKNPERGSIRLQQVQENRPLPISLGNIQGETNKASQNIKQIELKPKTGYVLKKIKELPIRKAYQGIDSVEKRLLHPYEPAEQFQEEKALNPDKNDDFCMDVEENHSRNDLAGNEDKNEI</sequence>
<gene>
    <name evidence="2" type="ORF">BSTOLATCC_MIC16899</name>
</gene>
<feature type="region of interest" description="Disordered" evidence="1">
    <location>
        <begin position="36"/>
        <end position="161"/>
    </location>
</feature>
<feature type="compositionally biased region" description="Polar residues" evidence="1">
    <location>
        <begin position="55"/>
        <end position="82"/>
    </location>
</feature>
<comment type="caution">
    <text evidence="2">The sequence shown here is derived from an EMBL/GenBank/DDBJ whole genome shotgun (WGS) entry which is preliminary data.</text>
</comment>
<keyword evidence="3" id="KW-1185">Reference proteome</keyword>
<dbReference type="EMBL" id="CAJZBQ010000016">
    <property type="protein sequence ID" value="CAG9316799.1"/>
    <property type="molecule type" value="Genomic_DNA"/>
</dbReference>
<protein>
    <submittedName>
        <fullName evidence="2">Uncharacterized protein</fullName>
    </submittedName>
</protein>
<name>A0AAU9ITH9_9CILI</name>
<proteinExistence type="predicted"/>
<evidence type="ECO:0000313" key="2">
    <source>
        <dbReference type="EMBL" id="CAG9316799.1"/>
    </source>
</evidence>
<accession>A0AAU9ITH9</accession>